<evidence type="ECO:0000313" key="2">
    <source>
        <dbReference type="EMBL" id="KAL2817577.1"/>
    </source>
</evidence>
<dbReference type="Gene3D" id="3.40.50.1820">
    <property type="entry name" value="alpha/beta hydrolase"/>
    <property type="match status" value="1"/>
</dbReference>
<organism evidence="2 3">
    <name type="scientific">Aspergillus granulosus</name>
    <dbReference type="NCBI Taxonomy" id="176169"/>
    <lineage>
        <taxon>Eukaryota</taxon>
        <taxon>Fungi</taxon>
        <taxon>Dikarya</taxon>
        <taxon>Ascomycota</taxon>
        <taxon>Pezizomycotina</taxon>
        <taxon>Eurotiomycetes</taxon>
        <taxon>Eurotiomycetidae</taxon>
        <taxon>Eurotiales</taxon>
        <taxon>Aspergillaceae</taxon>
        <taxon>Aspergillus</taxon>
        <taxon>Aspergillus subgen. Nidulantes</taxon>
    </lineage>
</organism>
<gene>
    <name evidence="2" type="ORF">BJX63DRAFT_385447</name>
</gene>
<dbReference type="InterPro" id="IPR029058">
    <property type="entry name" value="AB_hydrolase_fold"/>
</dbReference>
<dbReference type="InterPro" id="IPR052897">
    <property type="entry name" value="Sec-Metab_Biosynth_Hydrolase"/>
</dbReference>
<dbReference type="Pfam" id="PF12697">
    <property type="entry name" value="Abhydrolase_6"/>
    <property type="match status" value="1"/>
</dbReference>
<accession>A0ABR4HQE7</accession>
<proteinExistence type="predicted"/>
<dbReference type="PANTHER" id="PTHR37017:SF10">
    <property type="entry name" value="AB HYDROLASE-1 DOMAIN-CONTAINING PROTEIN"/>
    <property type="match status" value="1"/>
</dbReference>
<dbReference type="Proteomes" id="UP001610334">
    <property type="component" value="Unassembled WGS sequence"/>
</dbReference>
<reference evidence="2 3" key="1">
    <citation type="submission" date="2024-07" db="EMBL/GenBank/DDBJ databases">
        <title>Section-level genome sequencing and comparative genomics of Aspergillus sections Usti and Cavernicolus.</title>
        <authorList>
            <consortium name="Lawrence Berkeley National Laboratory"/>
            <person name="Nybo J.L."/>
            <person name="Vesth T.C."/>
            <person name="Theobald S."/>
            <person name="Frisvad J.C."/>
            <person name="Larsen T.O."/>
            <person name="Kjaerboelling I."/>
            <person name="Rothschild-Mancinelli K."/>
            <person name="Lyhne E.K."/>
            <person name="Kogle M.E."/>
            <person name="Barry K."/>
            <person name="Clum A."/>
            <person name="Na H."/>
            <person name="Ledsgaard L."/>
            <person name="Lin J."/>
            <person name="Lipzen A."/>
            <person name="Kuo A."/>
            <person name="Riley R."/>
            <person name="Mondo S."/>
            <person name="Labutti K."/>
            <person name="Haridas S."/>
            <person name="Pangalinan J."/>
            <person name="Salamov A.A."/>
            <person name="Simmons B.A."/>
            <person name="Magnuson J.K."/>
            <person name="Chen J."/>
            <person name="Drula E."/>
            <person name="Henrissat B."/>
            <person name="Wiebenga A."/>
            <person name="Lubbers R.J."/>
            <person name="Gomes A.C."/>
            <person name="Makela M.R."/>
            <person name="Stajich J."/>
            <person name="Grigoriev I.V."/>
            <person name="Mortensen U.H."/>
            <person name="De Vries R.P."/>
            <person name="Baker S.E."/>
            <person name="Andersen M.R."/>
        </authorList>
    </citation>
    <scope>NUCLEOTIDE SEQUENCE [LARGE SCALE GENOMIC DNA]</scope>
    <source>
        <strain evidence="2 3">CBS 588.65</strain>
    </source>
</reference>
<sequence>MSSLPTIILVHGAWHTPENYAGFTAALRARGFPVQCPLLPSCDKSRTSRGTFTDDVHTVRDLAVELADAGERILIVMHSYGGAIGTDAVQGLAFPYSGKSLANRNEGERVGGVVHLLYLCAYILVSGTSVWDIVREAGFDTVFDQYVEEATEDGSLFPIDPAMMFFGGDESVPQGIIDDGMKLLVRFPKSCLTMPTTWDAWRFIPSTYVLTQKDYGVPRIYQDIMVAKVRGEGIELRTKDFDTCHSIFISREREMVELAVEAANDSRNADFSLLEE</sequence>
<dbReference type="SUPFAM" id="SSF53474">
    <property type="entry name" value="alpha/beta-Hydrolases"/>
    <property type="match status" value="1"/>
</dbReference>
<evidence type="ECO:0000259" key="1">
    <source>
        <dbReference type="Pfam" id="PF12697"/>
    </source>
</evidence>
<comment type="caution">
    <text evidence="2">The sequence shown here is derived from an EMBL/GenBank/DDBJ whole genome shotgun (WGS) entry which is preliminary data.</text>
</comment>
<evidence type="ECO:0000313" key="3">
    <source>
        <dbReference type="Proteomes" id="UP001610334"/>
    </source>
</evidence>
<keyword evidence="3" id="KW-1185">Reference proteome</keyword>
<dbReference type="InterPro" id="IPR000073">
    <property type="entry name" value="AB_hydrolase_1"/>
</dbReference>
<feature type="domain" description="AB hydrolase-1" evidence="1">
    <location>
        <begin position="7"/>
        <end position="250"/>
    </location>
</feature>
<dbReference type="PANTHER" id="PTHR37017">
    <property type="entry name" value="AB HYDROLASE-1 DOMAIN-CONTAINING PROTEIN-RELATED"/>
    <property type="match status" value="1"/>
</dbReference>
<name>A0ABR4HQE7_9EURO</name>
<protein>
    <submittedName>
        <fullName evidence="2">Alpha/beta-hydrolase</fullName>
    </submittedName>
</protein>
<dbReference type="EMBL" id="JBFXLT010000017">
    <property type="protein sequence ID" value="KAL2817577.1"/>
    <property type="molecule type" value="Genomic_DNA"/>
</dbReference>